<dbReference type="EMBL" id="VTPC01090314">
    <property type="protein sequence ID" value="KAF2883651.1"/>
    <property type="molecule type" value="Genomic_DNA"/>
</dbReference>
<dbReference type="Proteomes" id="UP000801492">
    <property type="component" value="Unassembled WGS sequence"/>
</dbReference>
<comment type="caution">
    <text evidence="2">The sequence shown here is derived from an EMBL/GenBank/DDBJ whole genome shotgun (WGS) entry which is preliminary data.</text>
</comment>
<sequence length="105" mass="12226">MCYKSSTSNMKRHIQRKHPTVNLAREDRDREVHNSNTDEDRNITRTPSTVQQDTNDTRHNDTNTTTSQHDSQSSTSTSTIDKSKFARPRQTTVTTFYAKNRFHLI</sequence>
<gene>
    <name evidence="2" type="ORF">ILUMI_22523</name>
</gene>
<protein>
    <submittedName>
        <fullName evidence="2">Uncharacterized protein</fullName>
    </submittedName>
</protein>
<keyword evidence="3" id="KW-1185">Reference proteome</keyword>
<name>A0A8K0G2J0_IGNLU</name>
<reference evidence="2" key="1">
    <citation type="submission" date="2019-08" db="EMBL/GenBank/DDBJ databases">
        <title>The genome of the North American firefly Photinus pyralis.</title>
        <authorList>
            <consortium name="Photinus pyralis genome working group"/>
            <person name="Fallon T.R."/>
            <person name="Sander Lower S.E."/>
            <person name="Weng J.-K."/>
        </authorList>
    </citation>
    <scope>NUCLEOTIDE SEQUENCE</scope>
    <source>
        <strain evidence="2">TRF0915ILg1</strain>
        <tissue evidence="2">Whole body</tissue>
    </source>
</reference>
<feature type="region of interest" description="Disordered" evidence="1">
    <location>
        <begin position="1"/>
        <end position="89"/>
    </location>
</feature>
<evidence type="ECO:0000256" key="1">
    <source>
        <dbReference type="SAM" id="MobiDB-lite"/>
    </source>
</evidence>
<dbReference type="AlphaFoldDB" id="A0A8K0G2J0"/>
<feature type="compositionally biased region" description="Basic and acidic residues" evidence="1">
    <location>
        <begin position="24"/>
        <end position="43"/>
    </location>
</feature>
<feature type="compositionally biased region" description="Low complexity" evidence="1">
    <location>
        <begin position="62"/>
        <end position="79"/>
    </location>
</feature>
<accession>A0A8K0G2J0</accession>
<feature type="compositionally biased region" description="Basic residues" evidence="1">
    <location>
        <begin position="10"/>
        <end position="19"/>
    </location>
</feature>
<organism evidence="2 3">
    <name type="scientific">Ignelater luminosus</name>
    <name type="common">Cucubano</name>
    <name type="synonym">Pyrophorus luminosus</name>
    <dbReference type="NCBI Taxonomy" id="2038154"/>
    <lineage>
        <taxon>Eukaryota</taxon>
        <taxon>Metazoa</taxon>
        <taxon>Ecdysozoa</taxon>
        <taxon>Arthropoda</taxon>
        <taxon>Hexapoda</taxon>
        <taxon>Insecta</taxon>
        <taxon>Pterygota</taxon>
        <taxon>Neoptera</taxon>
        <taxon>Endopterygota</taxon>
        <taxon>Coleoptera</taxon>
        <taxon>Polyphaga</taxon>
        <taxon>Elateriformia</taxon>
        <taxon>Elateroidea</taxon>
        <taxon>Elateridae</taxon>
        <taxon>Agrypninae</taxon>
        <taxon>Pyrophorini</taxon>
        <taxon>Ignelater</taxon>
    </lineage>
</organism>
<proteinExistence type="predicted"/>
<evidence type="ECO:0000313" key="2">
    <source>
        <dbReference type="EMBL" id="KAF2883651.1"/>
    </source>
</evidence>
<dbReference type="OrthoDB" id="1607513at2759"/>
<evidence type="ECO:0000313" key="3">
    <source>
        <dbReference type="Proteomes" id="UP000801492"/>
    </source>
</evidence>